<protein>
    <submittedName>
        <fullName evidence="2">Uncharacterized protein</fullName>
    </submittedName>
</protein>
<organism evidence="2 3">
    <name type="scientific">Eggerthella lenta (strain ATCC 25559 / DSM 2243 / CCUG 17323 / JCM 9979 / KCTC 3265 / NCTC 11813 / VPI 0255 / 1899 B)</name>
    <name type="common">Eubacterium lentum</name>
    <dbReference type="NCBI Taxonomy" id="479437"/>
    <lineage>
        <taxon>Bacteria</taxon>
        <taxon>Bacillati</taxon>
        <taxon>Actinomycetota</taxon>
        <taxon>Coriobacteriia</taxon>
        <taxon>Eggerthellales</taxon>
        <taxon>Eggerthellaceae</taxon>
        <taxon>Eggerthella</taxon>
    </lineage>
</organism>
<keyword evidence="3" id="KW-1185">Reference proteome</keyword>
<sequence length="463" mass="50275" precursor="true">MLVQFASSATPRPNGGQDVRSSVFRNGAAALLVLMMSASLCLVQSLKAFAEIDEGTERTDGSIQVLSSEVSEDGRSLTYDLLTDKDHGAVRFSFKQDAQNQPLADGLFPASYRSSSTLVPGQGVWVTGGDGVAHWDSRSNTSSSQVIRFDATNTSAWWEIVVPQGCSLHIVDGKSFQAGEVVHVRAGQSFYFITSDPLLAGGESGVMHGSGTASMGYYHDIDARVEAPWPFEEHAGSPTIDAPFAYRVSVTSEVAKSFSVRWAASVEYYVDGDTSVPVFVDHWPTGLRYWVPEQVTDAARKPNCTPGLGLWRDGSGAAYADGSPLLEDLKLYNKNRATITFEHGSPIGPNTPGRPEVALYARRDGTAPILKKWSRLLPSDKTASWGRRFRFPVRSMAIPRSISKIRNDGGRCAALTTDGISTPAARIPHSPPYSLKAMRRCTTTGRAPCTTACTTSRRRWTLR</sequence>
<feature type="region of interest" description="Disordered" evidence="1">
    <location>
        <begin position="1"/>
        <end position="20"/>
    </location>
</feature>
<dbReference type="AlphaFoldDB" id="C8WHY7"/>
<evidence type="ECO:0000313" key="3">
    <source>
        <dbReference type="Proteomes" id="UP000001377"/>
    </source>
</evidence>
<evidence type="ECO:0000313" key="2">
    <source>
        <dbReference type="EMBL" id="ACV55728.1"/>
    </source>
</evidence>
<evidence type="ECO:0000256" key="1">
    <source>
        <dbReference type="SAM" id="MobiDB-lite"/>
    </source>
</evidence>
<dbReference type="EMBL" id="CP001726">
    <property type="protein sequence ID" value="ACV55728.1"/>
    <property type="molecule type" value="Genomic_DNA"/>
</dbReference>
<feature type="compositionally biased region" description="Polar residues" evidence="1">
    <location>
        <begin position="1"/>
        <end position="11"/>
    </location>
</feature>
<dbReference type="Proteomes" id="UP000001377">
    <property type="component" value="Chromosome"/>
</dbReference>
<dbReference type="PaxDb" id="479437-Elen_1763"/>
<dbReference type="OrthoDB" id="32757at84998"/>
<dbReference type="BioCyc" id="ELEN479437:G1GFY-1775-MONOMER"/>
<dbReference type="HOGENOM" id="CLU_590166_0_0_11"/>
<dbReference type="KEGG" id="ele:Elen_1763"/>
<name>C8WHY7_EGGLE</name>
<dbReference type="STRING" id="479437.Elen_1763"/>
<reference evidence="2 3" key="1">
    <citation type="journal article" date="2009" name="Stand. Genomic Sci.">
        <title>Complete genome sequence of Eggerthella lenta type strain (IPP VPI 0255).</title>
        <authorList>
            <person name="Saunders E."/>
            <person name="Pukall R."/>
            <person name="Abt B."/>
            <person name="Lapidus A."/>
            <person name="Glavina Del Rio T."/>
            <person name="Copeland A."/>
            <person name="Tice H."/>
            <person name="Cheng J.F."/>
            <person name="Lucas S."/>
            <person name="Chen F."/>
            <person name="Nolan M."/>
            <person name="Bruce D."/>
            <person name="Goodwin L."/>
            <person name="Pitluck S."/>
            <person name="Ivanova N."/>
            <person name="Mavromatis K."/>
            <person name="Ovchinnikova G."/>
            <person name="Pati A."/>
            <person name="Chen A."/>
            <person name="Palaniappan K."/>
            <person name="Land M."/>
            <person name="Hauser L."/>
            <person name="Chang Y.J."/>
            <person name="Jeffries C.D."/>
            <person name="Chain P."/>
            <person name="Meincke L."/>
            <person name="Sims D."/>
            <person name="Brettin T."/>
            <person name="Detter J.C."/>
            <person name="Goker M."/>
            <person name="Bristow J."/>
            <person name="Eisen J.A."/>
            <person name="Markowitz V."/>
            <person name="Hugenholtz P."/>
            <person name="Kyrpides N.C."/>
            <person name="Klenk H.P."/>
            <person name="Han C."/>
        </authorList>
    </citation>
    <scope>NUCLEOTIDE SEQUENCE [LARGE SCALE GENOMIC DNA]</scope>
    <source>
        <strain evidence="3">ATCC 25559 / DSM 2243 / CCUG 17323 / JCM 9979 / KCTC 3265 / NCTC 11813 / VPI 0255 / 1899 B</strain>
    </source>
</reference>
<dbReference type="RefSeq" id="WP_015760771.1">
    <property type="nucleotide sequence ID" value="NC_013204.1"/>
</dbReference>
<proteinExistence type="predicted"/>
<accession>C8WHY7</accession>
<gene>
    <name evidence="2" type="ordered locus">Elen_1763</name>
</gene>